<gene>
    <name evidence="2" type="ORF">EAX62_07390</name>
</gene>
<dbReference type="Gene3D" id="1.10.10.10">
    <property type="entry name" value="Winged helix-like DNA-binding domain superfamily/Winged helix DNA-binding domain"/>
    <property type="match status" value="1"/>
</dbReference>
<dbReference type="Pfam" id="PF12802">
    <property type="entry name" value="MarR_2"/>
    <property type="match status" value="1"/>
</dbReference>
<dbReference type="InterPro" id="IPR039422">
    <property type="entry name" value="MarR/SlyA-like"/>
</dbReference>
<accession>A0A3M0G3R5</accession>
<dbReference type="PROSITE" id="PS50995">
    <property type="entry name" value="HTH_MARR_2"/>
    <property type="match status" value="1"/>
</dbReference>
<dbReference type="PANTHER" id="PTHR33164">
    <property type="entry name" value="TRANSCRIPTIONAL REGULATOR, MARR FAMILY"/>
    <property type="match status" value="1"/>
</dbReference>
<keyword evidence="3" id="KW-1185">Reference proteome</keyword>
<name>A0A3M0G3R5_9ACTN</name>
<organism evidence="2 3">
    <name type="scientific">Tessaracoccus antarcticus</name>
    <dbReference type="NCBI Taxonomy" id="2479848"/>
    <lineage>
        <taxon>Bacteria</taxon>
        <taxon>Bacillati</taxon>
        <taxon>Actinomycetota</taxon>
        <taxon>Actinomycetes</taxon>
        <taxon>Propionibacteriales</taxon>
        <taxon>Propionibacteriaceae</taxon>
        <taxon>Tessaracoccus</taxon>
    </lineage>
</organism>
<evidence type="ECO:0000259" key="1">
    <source>
        <dbReference type="PROSITE" id="PS50995"/>
    </source>
</evidence>
<evidence type="ECO:0000313" key="3">
    <source>
        <dbReference type="Proteomes" id="UP000275256"/>
    </source>
</evidence>
<dbReference type="GO" id="GO:0006950">
    <property type="term" value="P:response to stress"/>
    <property type="evidence" value="ECO:0007669"/>
    <property type="project" value="TreeGrafter"/>
</dbReference>
<dbReference type="RefSeq" id="WP_121901079.1">
    <property type="nucleotide sequence ID" value="NZ_REFW01000002.1"/>
</dbReference>
<protein>
    <submittedName>
        <fullName evidence="2">MarR family transcriptional regulator</fullName>
    </submittedName>
</protein>
<feature type="domain" description="HTH marR-type" evidence="1">
    <location>
        <begin position="20"/>
        <end position="152"/>
    </location>
</feature>
<dbReference type="InterPro" id="IPR036390">
    <property type="entry name" value="WH_DNA-bd_sf"/>
</dbReference>
<dbReference type="Proteomes" id="UP000275256">
    <property type="component" value="Unassembled WGS sequence"/>
</dbReference>
<evidence type="ECO:0000313" key="2">
    <source>
        <dbReference type="EMBL" id="RMB59600.1"/>
    </source>
</evidence>
<comment type="caution">
    <text evidence="2">The sequence shown here is derived from an EMBL/GenBank/DDBJ whole genome shotgun (WGS) entry which is preliminary data.</text>
</comment>
<dbReference type="EMBL" id="REFW01000002">
    <property type="protein sequence ID" value="RMB59600.1"/>
    <property type="molecule type" value="Genomic_DNA"/>
</dbReference>
<proteinExistence type="predicted"/>
<dbReference type="OrthoDB" id="162531at2"/>
<dbReference type="SMART" id="SM00347">
    <property type="entry name" value="HTH_MARR"/>
    <property type="match status" value="1"/>
</dbReference>
<dbReference type="SUPFAM" id="SSF46785">
    <property type="entry name" value="Winged helix' DNA-binding domain"/>
    <property type="match status" value="1"/>
</dbReference>
<dbReference type="PRINTS" id="PR00598">
    <property type="entry name" value="HTHMARR"/>
</dbReference>
<dbReference type="AlphaFoldDB" id="A0A3M0G3R5"/>
<sequence>MSSSIPSENSEQVGRYTAVGSSVTRALRDLLRNYGDLQRHVADELKLGRNDVAALEHLIGNSGVGPAGLASLLGITTASATVLVDRLEEAGHVERRRHSHDRRRKQLVVTEHAQNAMFATLKPVFDMHRDIDTYYTQNEQAVIESYLRRVSEHYRAHVHGSAGEAIPKAPPVHH</sequence>
<dbReference type="InterPro" id="IPR000835">
    <property type="entry name" value="HTH_MarR-typ"/>
</dbReference>
<dbReference type="InterPro" id="IPR036388">
    <property type="entry name" value="WH-like_DNA-bd_sf"/>
</dbReference>
<dbReference type="GO" id="GO:0003700">
    <property type="term" value="F:DNA-binding transcription factor activity"/>
    <property type="evidence" value="ECO:0007669"/>
    <property type="project" value="InterPro"/>
</dbReference>
<dbReference type="PANTHER" id="PTHR33164:SF106">
    <property type="entry name" value="TRANSCRIPTIONAL REGULATORY PROTEIN"/>
    <property type="match status" value="1"/>
</dbReference>
<reference evidence="2 3" key="1">
    <citation type="submission" date="2018-10" db="EMBL/GenBank/DDBJ databases">
        <title>Tessaracoccus antarcticuss sp. nov., isolated from sediment.</title>
        <authorList>
            <person name="Zhou L.Y."/>
            <person name="Du Z.J."/>
        </authorList>
    </citation>
    <scope>NUCLEOTIDE SEQUENCE [LARGE SCALE GENOMIC DNA]</scope>
    <source>
        <strain evidence="2 3">JDX10</strain>
    </source>
</reference>